<dbReference type="PROSITE" id="PS51156">
    <property type="entry name" value="ELM2"/>
    <property type="match status" value="1"/>
</dbReference>
<keyword evidence="7" id="KW-0804">Transcription</keyword>
<proteinExistence type="predicted"/>
<evidence type="ECO:0000256" key="7">
    <source>
        <dbReference type="ARBA" id="ARBA00023163"/>
    </source>
</evidence>
<keyword evidence="3" id="KW-0863">Zinc-finger</keyword>
<evidence type="ECO:0000259" key="11">
    <source>
        <dbReference type="PROSITE" id="PS51293"/>
    </source>
</evidence>
<dbReference type="GO" id="GO:0003677">
    <property type="term" value="F:DNA binding"/>
    <property type="evidence" value="ECO:0007669"/>
    <property type="project" value="UniProtKB-KW"/>
</dbReference>
<reference evidence="13" key="1">
    <citation type="submission" date="2025-08" db="UniProtKB">
        <authorList>
            <consortium name="RefSeq"/>
        </authorList>
    </citation>
    <scope>IDENTIFICATION</scope>
    <source>
        <tissue evidence="13">Tentacle</tissue>
    </source>
</reference>
<dbReference type="Gene3D" id="1.10.10.60">
    <property type="entry name" value="Homeodomain-like"/>
    <property type="match status" value="1"/>
</dbReference>
<dbReference type="GO" id="GO:0008270">
    <property type="term" value="F:zinc ion binding"/>
    <property type="evidence" value="ECO:0007669"/>
    <property type="project" value="UniProtKB-KW"/>
</dbReference>
<evidence type="ECO:0000256" key="4">
    <source>
        <dbReference type="ARBA" id="ARBA00022833"/>
    </source>
</evidence>
<evidence type="ECO:0000256" key="9">
    <source>
        <dbReference type="SAM" id="MobiDB-lite"/>
    </source>
</evidence>
<dbReference type="Gene3D" id="4.10.1240.50">
    <property type="match status" value="1"/>
</dbReference>
<evidence type="ECO:0000256" key="3">
    <source>
        <dbReference type="ARBA" id="ARBA00022771"/>
    </source>
</evidence>
<dbReference type="PANTHER" id="PTHR10865:SF28">
    <property type="entry name" value="ELM2 DOMAIN-CONTAINING PROTEIN"/>
    <property type="match status" value="1"/>
</dbReference>
<feature type="domain" description="ELM2" evidence="10">
    <location>
        <begin position="207"/>
        <end position="298"/>
    </location>
</feature>
<feature type="compositionally biased region" description="Polar residues" evidence="9">
    <location>
        <begin position="523"/>
        <end position="561"/>
    </location>
</feature>
<dbReference type="InterPro" id="IPR000949">
    <property type="entry name" value="ELM2_dom"/>
</dbReference>
<feature type="region of interest" description="Disordered" evidence="9">
    <location>
        <begin position="44"/>
        <end position="168"/>
    </location>
</feature>
<dbReference type="Pfam" id="PF01448">
    <property type="entry name" value="ELM2"/>
    <property type="match status" value="1"/>
</dbReference>
<evidence type="ECO:0000259" key="10">
    <source>
        <dbReference type="PROSITE" id="PS51156"/>
    </source>
</evidence>
<dbReference type="KEGG" id="aten:116299731"/>
<dbReference type="SUPFAM" id="SSF46689">
    <property type="entry name" value="Homeodomain-like"/>
    <property type="match status" value="1"/>
</dbReference>
<evidence type="ECO:0000256" key="1">
    <source>
        <dbReference type="ARBA" id="ARBA00022491"/>
    </source>
</evidence>
<evidence type="ECO:0000256" key="2">
    <source>
        <dbReference type="ARBA" id="ARBA00022723"/>
    </source>
</evidence>
<dbReference type="FunFam" id="1.10.10.60:FF:000012">
    <property type="entry name" value="Metastasis-associated 1 family, member 3"/>
    <property type="match status" value="1"/>
</dbReference>
<dbReference type="OrthoDB" id="5971449at2759"/>
<gene>
    <name evidence="13" type="primary">LOC116299731</name>
</gene>
<name>A0A6P8I6X3_ACTTE</name>
<dbReference type="Pfam" id="PF19426">
    <property type="entry name" value="MIER1_3_C"/>
    <property type="match status" value="1"/>
</dbReference>
<keyword evidence="2" id="KW-0479">Metal-binding</keyword>
<dbReference type="AlphaFoldDB" id="A0A6P8I6X3"/>
<dbReference type="PANTHER" id="PTHR10865">
    <property type="entry name" value="METASTASIS-ASSOCIATED PROTEIN AND MESODERM INDUCTION EARLY RESPONSE PROTEIN"/>
    <property type="match status" value="1"/>
</dbReference>
<feature type="region of interest" description="Disordered" evidence="9">
    <location>
        <begin position="523"/>
        <end position="572"/>
    </location>
</feature>
<feature type="compositionally biased region" description="Polar residues" evidence="9">
    <location>
        <begin position="432"/>
        <end position="447"/>
    </location>
</feature>
<accession>A0A6P8I6X3</accession>
<evidence type="ECO:0000256" key="8">
    <source>
        <dbReference type="ARBA" id="ARBA00023242"/>
    </source>
</evidence>
<dbReference type="SMART" id="SM01189">
    <property type="entry name" value="ELM2"/>
    <property type="match status" value="1"/>
</dbReference>
<keyword evidence="8" id="KW-0539">Nucleus</keyword>
<keyword evidence="1" id="KW-0678">Repressor</keyword>
<feature type="domain" description="SANT" evidence="11">
    <location>
        <begin position="302"/>
        <end position="354"/>
    </location>
</feature>
<dbReference type="InterPro" id="IPR009057">
    <property type="entry name" value="Homeodomain-like_sf"/>
</dbReference>
<feature type="region of interest" description="Disordered" evidence="9">
    <location>
        <begin position="415"/>
        <end position="468"/>
    </location>
</feature>
<dbReference type="GeneID" id="116299731"/>
<dbReference type="GO" id="GO:0042826">
    <property type="term" value="F:histone deacetylase binding"/>
    <property type="evidence" value="ECO:0007669"/>
    <property type="project" value="TreeGrafter"/>
</dbReference>
<dbReference type="GO" id="GO:0005654">
    <property type="term" value="C:nucleoplasm"/>
    <property type="evidence" value="ECO:0007669"/>
    <property type="project" value="TreeGrafter"/>
</dbReference>
<dbReference type="InParanoid" id="A0A6P8I6X3"/>
<dbReference type="InterPro" id="IPR040138">
    <property type="entry name" value="MIER/MTA"/>
</dbReference>
<feature type="compositionally biased region" description="Low complexity" evidence="9">
    <location>
        <begin position="415"/>
        <end position="425"/>
    </location>
</feature>
<protein>
    <submittedName>
        <fullName evidence="13">Mesoderm induction early response protein 1-like</fullName>
    </submittedName>
</protein>
<dbReference type="InterPro" id="IPR017884">
    <property type="entry name" value="SANT_dom"/>
</dbReference>
<keyword evidence="6" id="KW-0238">DNA-binding</keyword>
<feature type="region of interest" description="Disordered" evidence="9">
    <location>
        <begin position="1"/>
        <end position="31"/>
    </location>
</feature>
<keyword evidence="4" id="KW-0862">Zinc</keyword>
<feature type="compositionally biased region" description="Basic and acidic residues" evidence="9">
    <location>
        <begin position="1"/>
        <end position="21"/>
    </location>
</feature>
<evidence type="ECO:0000256" key="5">
    <source>
        <dbReference type="ARBA" id="ARBA00023015"/>
    </source>
</evidence>
<dbReference type="GO" id="GO:0003714">
    <property type="term" value="F:transcription corepressor activity"/>
    <property type="evidence" value="ECO:0007669"/>
    <property type="project" value="TreeGrafter"/>
</dbReference>
<dbReference type="RefSeq" id="XP_031564309.1">
    <property type="nucleotide sequence ID" value="XM_031708449.1"/>
</dbReference>
<dbReference type="Proteomes" id="UP000515163">
    <property type="component" value="Unplaced"/>
</dbReference>
<evidence type="ECO:0000313" key="12">
    <source>
        <dbReference type="Proteomes" id="UP000515163"/>
    </source>
</evidence>
<dbReference type="InterPro" id="IPR001005">
    <property type="entry name" value="SANT/Myb"/>
</dbReference>
<keyword evidence="12" id="KW-1185">Reference proteome</keyword>
<feature type="compositionally biased region" description="Acidic residues" evidence="9">
    <location>
        <begin position="44"/>
        <end position="63"/>
    </location>
</feature>
<dbReference type="PROSITE" id="PS51293">
    <property type="entry name" value="SANT"/>
    <property type="match status" value="1"/>
</dbReference>
<dbReference type="GO" id="GO:0000122">
    <property type="term" value="P:negative regulation of transcription by RNA polymerase II"/>
    <property type="evidence" value="ECO:0007669"/>
    <property type="project" value="TreeGrafter"/>
</dbReference>
<dbReference type="InterPro" id="IPR045787">
    <property type="entry name" value="MIER1/3_C"/>
</dbReference>
<evidence type="ECO:0000313" key="13">
    <source>
        <dbReference type="RefSeq" id="XP_031564309.1"/>
    </source>
</evidence>
<organism evidence="12 13">
    <name type="scientific">Actinia tenebrosa</name>
    <name type="common">Australian red waratah sea anemone</name>
    <dbReference type="NCBI Taxonomy" id="6105"/>
    <lineage>
        <taxon>Eukaryota</taxon>
        <taxon>Metazoa</taxon>
        <taxon>Cnidaria</taxon>
        <taxon>Anthozoa</taxon>
        <taxon>Hexacorallia</taxon>
        <taxon>Actiniaria</taxon>
        <taxon>Actiniidae</taxon>
        <taxon>Actinia</taxon>
    </lineage>
</organism>
<sequence length="572" mass="64279">MADIPEAPKENTDDQVSEHSTNDSTDQDFDITADMMVHDIDDETTLEEEELNEDKENIEDEIAELEKEGDMPIEALLAMYGYAGDPSERSHPVPLEDIQPEPLPPLVSASGESHEQDVTPNQYEAKADNHNNLPSTEEDDDSSVPSPAAQDQSDYAPSPSANKNDNMFPENQRITRGILAAYSYFNLGESSSSDDDDNEYNPEEWKKEIRIGPDHQAEVPSSMCTDKEYHYDGQDKCLWNPTKISEKELQSYLNMISQPVDGEAITRDVLRDDEQALYLLLQCNYDVKEALNKKHSQTNPRAEMALWSEEECRDFESGLRMFGKEFRQIQQNKVTSRSVGEIVQFYYLWKKTERHDAFACQSRLSKKKYSFHPGITDYMDRFLDDNESAASSRASSPHNFPARSRVGNGYLQSQVSSHNSMSVSQPDVHSVPSGSHHTTVSMMSTLRPSHHPPREPYGTTHQSPGQPPQLLQSCVPTSVIVSSQERHEISPKRPRLEHDNMPRLISSAISRPPPLKPIFSVSNPLPQKSTSSELPSHMGGTSSSVHIPQNSTSNIPESLQRVSGADIFPKKY</sequence>
<keyword evidence="5" id="KW-0805">Transcription regulation</keyword>
<feature type="compositionally biased region" description="Polar residues" evidence="9">
    <location>
        <begin position="143"/>
        <end position="165"/>
    </location>
</feature>
<dbReference type="SMART" id="SM00717">
    <property type="entry name" value="SANT"/>
    <property type="match status" value="1"/>
</dbReference>
<dbReference type="FunCoup" id="A0A6P8I6X3">
    <property type="interactions" value="2061"/>
</dbReference>
<dbReference type="CDD" id="cd11661">
    <property type="entry name" value="SANT_MTA3_like"/>
    <property type="match status" value="1"/>
</dbReference>
<evidence type="ECO:0000256" key="6">
    <source>
        <dbReference type="ARBA" id="ARBA00023125"/>
    </source>
</evidence>